<dbReference type="AlphaFoldDB" id="L0RE79"/>
<dbReference type="EMBL" id="FO203522">
    <property type="protein sequence ID" value="CCO25064.1"/>
    <property type="molecule type" value="Genomic_DNA"/>
</dbReference>
<evidence type="ECO:0000313" key="1">
    <source>
        <dbReference type="EMBL" id="CCO25064.1"/>
    </source>
</evidence>
<organism evidence="1 2">
    <name type="scientific">Maridesulfovibrio hydrothermalis AM13 = DSM 14728</name>
    <dbReference type="NCBI Taxonomy" id="1121451"/>
    <lineage>
        <taxon>Bacteria</taxon>
        <taxon>Pseudomonadati</taxon>
        <taxon>Thermodesulfobacteriota</taxon>
        <taxon>Desulfovibrionia</taxon>
        <taxon>Desulfovibrionales</taxon>
        <taxon>Desulfovibrionaceae</taxon>
        <taxon>Maridesulfovibrio</taxon>
    </lineage>
</organism>
<reference evidence="1 2" key="1">
    <citation type="submission" date="2012-10" db="EMBL/GenBank/DDBJ databases">
        <authorList>
            <person name="Genoscope - CEA"/>
        </authorList>
    </citation>
    <scope>NUCLEOTIDE SEQUENCE [LARGE SCALE GENOMIC DNA]</scope>
    <source>
        <strain evidence="2">AM13 / DSM 14728</strain>
    </source>
</reference>
<accession>L0RE79</accession>
<keyword evidence="2" id="KW-1185">Reference proteome</keyword>
<dbReference type="Proteomes" id="UP000010808">
    <property type="component" value="Chromosome"/>
</dbReference>
<evidence type="ECO:0000313" key="2">
    <source>
        <dbReference type="Proteomes" id="UP000010808"/>
    </source>
</evidence>
<protein>
    <submittedName>
        <fullName evidence="1">Uncharacterized protein</fullName>
    </submittedName>
</protein>
<gene>
    <name evidence="1" type="ORF">DESAM_22797</name>
</gene>
<proteinExistence type="predicted"/>
<sequence length="49" mass="5910">MLLLFKFKSYLNILLMVELSNILFNKAARKSIYYAREVFLKMTLVRKTH</sequence>
<dbReference type="KEGG" id="dhy:DESAM_22797"/>
<dbReference type="HOGENOM" id="CLU_3134889_0_0_7"/>
<name>L0RE79_9BACT</name>